<keyword evidence="8" id="KW-1185">Reference proteome</keyword>
<proteinExistence type="predicted"/>
<evidence type="ECO:0000313" key="7">
    <source>
        <dbReference type="EMBL" id="CAJ0569835.1"/>
    </source>
</evidence>
<dbReference type="PANTHER" id="PTHR45915">
    <property type="entry name" value="TRANSCRIPTION INTERMEDIARY FACTOR"/>
    <property type="match status" value="1"/>
</dbReference>
<dbReference type="PANTHER" id="PTHR45915:SF2">
    <property type="entry name" value="TOUTATIS, ISOFORM E"/>
    <property type="match status" value="1"/>
</dbReference>
<feature type="non-terminal residue" evidence="7">
    <location>
        <position position="490"/>
    </location>
</feature>
<dbReference type="PRINTS" id="PR00503">
    <property type="entry name" value="BROMODOMAIN"/>
</dbReference>
<dbReference type="Proteomes" id="UP001177023">
    <property type="component" value="Unassembled WGS sequence"/>
</dbReference>
<dbReference type="Pfam" id="PF00439">
    <property type="entry name" value="Bromodomain"/>
    <property type="match status" value="1"/>
</dbReference>
<comment type="subcellular location">
    <subcellularLocation>
        <location evidence="1">Nucleus</location>
    </subcellularLocation>
</comment>
<evidence type="ECO:0000313" key="8">
    <source>
        <dbReference type="Proteomes" id="UP001177023"/>
    </source>
</evidence>
<evidence type="ECO:0000256" key="2">
    <source>
        <dbReference type="ARBA" id="ARBA00023117"/>
    </source>
</evidence>
<evidence type="ECO:0000256" key="1">
    <source>
        <dbReference type="ARBA" id="ARBA00004123"/>
    </source>
</evidence>
<dbReference type="InterPro" id="IPR001487">
    <property type="entry name" value="Bromodomain"/>
</dbReference>
<accession>A0AA36CKQ5</accession>
<keyword evidence="3" id="KW-0539">Nucleus</keyword>
<dbReference type="InterPro" id="IPR036427">
    <property type="entry name" value="Bromodomain-like_sf"/>
</dbReference>
<dbReference type="GO" id="GO:0000785">
    <property type="term" value="C:chromatin"/>
    <property type="evidence" value="ECO:0007669"/>
    <property type="project" value="TreeGrafter"/>
</dbReference>
<dbReference type="PROSITE" id="PS00633">
    <property type="entry name" value="BROMODOMAIN_1"/>
    <property type="match status" value="1"/>
</dbReference>
<keyword evidence="2 4" id="KW-0103">Bromodomain</keyword>
<protein>
    <recommendedName>
        <fullName evidence="6">Bromo domain-containing protein</fullName>
    </recommendedName>
</protein>
<feature type="domain" description="Bromo" evidence="6">
    <location>
        <begin position="388"/>
        <end position="458"/>
    </location>
</feature>
<dbReference type="SMART" id="SM00297">
    <property type="entry name" value="BROMO"/>
    <property type="match status" value="1"/>
</dbReference>
<dbReference type="GO" id="GO:0005634">
    <property type="term" value="C:nucleus"/>
    <property type="evidence" value="ECO:0007669"/>
    <property type="project" value="UniProtKB-SubCell"/>
</dbReference>
<dbReference type="SUPFAM" id="SSF47370">
    <property type="entry name" value="Bromodomain"/>
    <property type="match status" value="1"/>
</dbReference>
<comment type="caution">
    <text evidence="7">The sequence shown here is derived from an EMBL/GenBank/DDBJ whole genome shotgun (WGS) entry which is preliminary data.</text>
</comment>
<gene>
    <name evidence="7" type="ORF">MSPICULIGERA_LOCUS8293</name>
</gene>
<dbReference type="Gene3D" id="1.20.920.10">
    <property type="entry name" value="Bromodomain-like"/>
    <property type="match status" value="1"/>
</dbReference>
<dbReference type="InterPro" id="IPR018359">
    <property type="entry name" value="Bromodomain_CS"/>
</dbReference>
<evidence type="ECO:0000256" key="4">
    <source>
        <dbReference type="PROSITE-ProRule" id="PRU00035"/>
    </source>
</evidence>
<dbReference type="AlphaFoldDB" id="A0AA36CKQ5"/>
<reference evidence="7" key="1">
    <citation type="submission" date="2023-06" db="EMBL/GenBank/DDBJ databases">
        <authorList>
            <person name="Delattre M."/>
        </authorList>
    </citation>
    <scope>NUCLEOTIDE SEQUENCE</scope>
    <source>
        <strain evidence="7">AF72</strain>
    </source>
</reference>
<feature type="region of interest" description="Disordered" evidence="5">
    <location>
        <begin position="163"/>
        <end position="190"/>
    </location>
</feature>
<sequence>MQKRGWWTVAENHLKPLRDSLHGRGIRERALHRLLLRDSFLKEQHWAHLDLTPVSTPSDPKALSEEQIFRAERALRELENRIFDAHLQTKGWKPPFEPFDQPDEETSQSNWVDEVPDVAHLDPMPTMEQLRKRLLEVEENTEPRYLRQDFYAGETISIKRIVEAEEKEEKDDEKEEKEEEHEDDEEEEGELCEIWKQAVQEATTPASIVILAQVLEQNIAWERSVMKAACQICHTSDHDDKLFCCATSASWDTIYIALSPRWTKCQKGSGSAQNARKRHPGNRLACFARITRPRSTIARSATRFSTPNAPGSRRRKIHRLISVRPVREERNPSVSLNVNLNLVLPSETGSEDTPGGRKPPKRKPGSDLIIFPAPMVAELAKTMLDELEAQEHSLPFLEPVDLKAVPDYLDVIDQPIDMLTMRQKADDGEYPTAEDFHADVELMFANCRKFNEDKSPIGAAGLALNRFFSKRWRQVRYNFCKRLKRLKPSY</sequence>
<feature type="compositionally biased region" description="Acidic residues" evidence="5">
    <location>
        <begin position="165"/>
        <end position="190"/>
    </location>
</feature>
<name>A0AA36CKQ5_9BILA</name>
<evidence type="ECO:0000256" key="5">
    <source>
        <dbReference type="SAM" id="MobiDB-lite"/>
    </source>
</evidence>
<dbReference type="EMBL" id="CATQJA010002151">
    <property type="protein sequence ID" value="CAJ0569835.1"/>
    <property type="molecule type" value="Genomic_DNA"/>
</dbReference>
<feature type="region of interest" description="Disordered" evidence="5">
    <location>
        <begin position="343"/>
        <end position="367"/>
    </location>
</feature>
<organism evidence="7 8">
    <name type="scientific">Mesorhabditis spiculigera</name>
    <dbReference type="NCBI Taxonomy" id="96644"/>
    <lineage>
        <taxon>Eukaryota</taxon>
        <taxon>Metazoa</taxon>
        <taxon>Ecdysozoa</taxon>
        <taxon>Nematoda</taxon>
        <taxon>Chromadorea</taxon>
        <taxon>Rhabditida</taxon>
        <taxon>Rhabditina</taxon>
        <taxon>Rhabditomorpha</taxon>
        <taxon>Rhabditoidea</taxon>
        <taxon>Rhabditidae</taxon>
        <taxon>Mesorhabditinae</taxon>
        <taxon>Mesorhabditis</taxon>
    </lineage>
</organism>
<dbReference type="PROSITE" id="PS50014">
    <property type="entry name" value="BROMODOMAIN_2"/>
    <property type="match status" value="1"/>
</dbReference>
<evidence type="ECO:0000256" key="3">
    <source>
        <dbReference type="ARBA" id="ARBA00023242"/>
    </source>
</evidence>
<evidence type="ECO:0000259" key="6">
    <source>
        <dbReference type="PROSITE" id="PS50014"/>
    </source>
</evidence>